<dbReference type="EMBL" id="JAVHNR010000001">
    <property type="protein sequence ID" value="KAK6357197.1"/>
    <property type="molecule type" value="Genomic_DNA"/>
</dbReference>
<name>A0AAN8N8S8_9PEZI</name>
<comment type="caution">
    <text evidence="2">The sequence shown here is derived from an EMBL/GenBank/DDBJ whole genome shotgun (WGS) entry which is preliminary data.</text>
</comment>
<reference evidence="2 3" key="1">
    <citation type="submission" date="2019-10" db="EMBL/GenBank/DDBJ databases">
        <authorList>
            <person name="Palmer J.M."/>
        </authorList>
    </citation>
    <scope>NUCLEOTIDE SEQUENCE [LARGE SCALE GENOMIC DNA]</scope>
    <source>
        <strain evidence="2 3">TWF718</strain>
    </source>
</reference>
<dbReference type="AlphaFoldDB" id="A0AAN8N8S8"/>
<evidence type="ECO:0000313" key="2">
    <source>
        <dbReference type="EMBL" id="KAK6357197.1"/>
    </source>
</evidence>
<accession>A0AAN8N8S8</accession>
<keyword evidence="1" id="KW-0732">Signal</keyword>
<proteinExistence type="predicted"/>
<keyword evidence="3" id="KW-1185">Reference proteome</keyword>
<organism evidence="2 3">
    <name type="scientific">Orbilia javanica</name>
    <dbReference type="NCBI Taxonomy" id="47235"/>
    <lineage>
        <taxon>Eukaryota</taxon>
        <taxon>Fungi</taxon>
        <taxon>Dikarya</taxon>
        <taxon>Ascomycota</taxon>
        <taxon>Pezizomycotina</taxon>
        <taxon>Orbiliomycetes</taxon>
        <taxon>Orbiliales</taxon>
        <taxon>Orbiliaceae</taxon>
        <taxon>Orbilia</taxon>
    </lineage>
</organism>
<sequence>MKIVAILATLVAFAAASPVAEPSELQRRSCASNCSSLASSACTKACKGATSPSCHVACYNSRYPQCLRDYC</sequence>
<feature type="chain" id="PRO_5043008932" evidence="1">
    <location>
        <begin position="17"/>
        <end position="71"/>
    </location>
</feature>
<evidence type="ECO:0000313" key="3">
    <source>
        <dbReference type="Proteomes" id="UP001313282"/>
    </source>
</evidence>
<evidence type="ECO:0000256" key="1">
    <source>
        <dbReference type="SAM" id="SignalP"/>
    </source>
</evidence>
<dbReference type="Proteomes" id="UP001313282">
    <property type="component" value="Unassembled WGS sequence"/>
</dbReference>
<protein>
    <submittedName>
        <fullName evidence="2">Uncharacterized protein</fullName>
    </submittedName>
</protein>
<feature type="signal peptide" evidence="1">
    <location>
        <begin position="1"/>
        <end position="16"/>
    </location>
</feature>
<gene>
    <name evidence="2" type="ORF">TWF718_001521</name>
</gene>